<gene>
    <name evidence="1" type="ORF">MRB53_000461</name>
</gene>
<keyword evidence="2" id="KW-1185">Reference proteome</keyword>
<comment type="caution">
    <text evidence="1">The sequence shown here is derived from an EMBL/GenBank/DDBJ whole genome shotgun (WGS) entry which is preliminary data.</text>
</comment>
<accession>A0ACC2MP83</accession>
<protein>
    <submittedName>
        <fullName evidence="1">Uncharacterized protein</fullName>
    </submittedName>
</protein>
<reference evidence="1 2" key="1">
    <citation type="journal article" date="2022" name="Hortic Res">
        <title>A haplotype resolved chromosomal level avocado genome allows analysis of novel avocado genes.</title>
        <authorList>
            <person name="Nath O."/>
            <person name="Fletcher S.J."/>
            <person name="Hayward A."/>
            <person name="Shaw L.M."/>
            <person name="Masouleh A.K."/>
            <person name="Furtado A."/>
            <person name="Henry R.J."/>
            <person name="Mitter N."/>
        </authorList>
    </citation>
    <scope>NUCLEOTIDE SEQUENCE [LARGE SCALE GENOMIC DNA]</scope>
    <source>
        <strain evidence="2">cv. Hass</strain>
    </source>
</reference>
<sequence>MEEEPDYYRMPPEDLRCSYRDEASTKGKTGSQRKRGRNEDDEEEKEVIPERKARQKLEEMVEMKIEEEADLDYSNADKALKRRGRKPAK</sequence>
<organism evidence="1 2">
    <name type="scientific">Persea americana</name>
    <name type="common">Avocado</name>
    <dbReference type="NCBI Taxonomy" id="3435"/>
    <lineage>
        <taxon>Eukaryota</taxon>
        <taxon>Viridiplantae</taxon>
        <taxon>Streptophyta</taxon>
        <taxon>Embryophyta</taxon>
        <taxon>Tracheophyta</taxon>
        <taxon>Spermatophyta</taxon>
        <taxon>Magnoliopsida</taxon>
        <taxon>Magnoliidae</taxon>
        <taxon>Laurales</taxon>
        <taxon>Lauraceae</taxon>
        <taxon>Persea</taxon>
    </lineage>
</organism>
<evidence type="ECO:0000313" key="2">
    <source>
        <dbReference type="Proteomes" id="UP001234297"/>
    </source>
</evidence>
<dbReference type="EMBL" id="CM056809">
    <property type="protein sequence ID" value="KAJ8647438.1"/>
    <property type="molecule type" value="Genomic_DNA"/>
</dbReference>
<name>A0ACC2MP83_PERAE</name>
<dbReference type="Proteomes" id="UP001234297">
    <property type="component" value="Chromosome 1"/>
</dbReference>
<evidence type="ECO:0000313" key="1">
    <source>
        <dbReference type="EMBL" id="KAJ8647438.1"/>
    </source>
</evidence>
<proteinExistence type="predicted"/>